<dbReference type="EMBL" id="BAABRT010000016">
    <property type="protein sequence ID" value="GAA5525507.1"/>
    <property type="molecule type" value="Genomic_DNA"/>
</dbReference>
<reference evidence="1 2" key="1">
    <citation type="submission" date="2024-02" db="EMBL/GenBank/DDBJ databases">
        <title>Microbulbifer aestuariivivens NBRC 112533.</title>
        <authorList>
            <person name="Ichikawa N."/>
            <person name="Katano-Makiyama Y."/>
            <person name="Hidaka K."/>
        </authorList>
    </citation>
    <scope>NUCLEOTIDE SEQUENCE [LARGE SCALE GENOMIC DNA]</scope>
    <source>
        <strain evidence="1 2">NBRC 112533</strain>
    </source>
</reference>
<evidence type="ECO:0000313" key="1">
    <source>
        <dbReference type="EMBL" id="GAA5525507.1"/>
    </source>
</evidence>
<keyword evidence="2" id="KW-1185">Reference proteome</keyword>
<evidence type="ECO:0008006" key="3">
    <source>
        <dbReference type="Google" id="ProtNLM"/>
    </source>
</evidence>
<accession>A0ABP9WQN1</accession>
<organism evidence="1 2">
    <name type="scientific">Microbulbifer aestuariivivens</name>
    <dbReference type="NCBI Taxonomy" id="1908308"/>
    <lineage>
        <taxon>Bacteria</taxon>
        <taxon>Pseudomonadati</taxon>
        <taxon>Pseudomonadota</taxon>
        <taxon>Gammaproteobacteria</taxon>
        <taxon>Cellvibrionales</taxon>
        <taxon>Microbulbiferaceae</taxon>
        <taxon>Microbulbifer</taxon>
    </lineage>
</organism>
<evidence type="ECO:0000313" key="2">
    <source>
        <dbReference type="Proteomes" id="UP001408594"/>
    </source>
</evidence>
<comment type="caution">
    <text evidence="1">The sequence shown here is derived from an EMBL/GenBank/DDBJ whole genome shotgun (WGS) entry which is preliminary data.</text>
</comment>
<dbReference type="RefSeq" id="WP_345551246.1">
    <property type="nucleotide sequence ID" value="NZ_BAABRT010000016.1"/>
</dbReference>
<sequence length="507" mass="56629">MTERNIIALPVDGRPVTREQVQLLGRIAGCEVLCPAVSELGYFREPADRNALARWLREQAPQADGFIFSVDMLVYGGLVPSRFIDDGAAALIERLQLLRELRTRYPDKPIYGFCATMRLSNNNENEEEKLYWSEYGELIWRWSYHSDRFECLGEEEDQKWASMAKALIPEDIRRDYLDTRARNFTVTEQVLKLVADGVIDRLILPQDDTAEYGFNIAERRRLQARVASHGLDDRVLIYPGADEVIYTLLAHQLQGLGAAAPVRLALSLHQPHSIAGLVARYEDRPLLESIRSQIAAAGAVLVEDIDSADAVIAVHSRGSAQGDWAMQAPLPDPEALDERWLSQLAAINKPVALLDLAYANGGDPQLLAGLPIELSRLLAYAAWNTASNSIGSLVAQVCLALGANSGNSADTVHSAHNRHLLAIRLLDDYLYQAEVRQALRRQHVEKQTDPQTLLQSLKALYLQRARQWLRQQQLAEIELEDIYLPWQRSFEIGLRTSLVGDSAGGAL</sequence>
<protein>
    <recommendedName>
        <fullName evidence="3">DUF4127 family protein</fullName>
    </recommendedName>
</protein>
<dbReference type="Proteomes" id="UP001408594">
    <property type="component" value="Unassembled WGS sequence"/>
</dbReference>
<dbReference type="InterPro" id="IPR025394">
    <property type="entry name" value="DUF4127"/>
</dbReference>
<proteinExistence type="predicted"/>
<name>A0ABP9WQN1_9GAMM</name>
<dbReference type="Pfam" id="PF13552">
    <property type="entry name" value="DUF4127"/>
    <property type="match status" value="1"/>
</dbReference>
<gene>
    <name evidence="1" type="ORF">Maes01_02077</name>
</gene>